<dbReference type="InterPro" id="IPR001977">
    <property type="entry name" value="Depp_CoAkinase"/>
</dbReference>
<dbReference type="SUPFAM" id="SSF52540">
    <property type="entry name" value="P-loop containing nucleoside triphosphate hydrolases"/>
    <property type="match status" value="1"/>
</dbReference>
<evidence type="ECO:0000256" key="4">
    <source>
        <dbReference type="ARBA" id="ARBA00022993"/>
    </source>
</evidence>
<dbReference type="InterPro" id="IPR027417">
    <property type="entry name" value="P-loop_NTPase"/>
</dbReference>
<evidence type="ECO:0000256" key="5">
    <source>
        <dbReference type="HAMAP-Rule" id="MF_00376"/>
    </source>
</evidence>
<dbReference type="PANTHER" id="PTHR10695:SF46">
    <property type="entry name" value="BIFUNCTIONAL COENZYME A SYNTHASE-RELATED"/>
    <property type="match status" value="1"/>
</dbReference>
<proteinExistence type="inferred from homology"/>
<accession>A0ABQ6BPX2</accession>
<dbReference type="RefSeq" id="WP_018748513.1">
    <property type="nucleotide sequence ID" value="NZ_BSOZ01000007.1"/>
</dbReference>
<evidence type="ECO:0000256" key="6">
    <source>
        <dbReference type="NCBIfam" id="TIGR00152"/>
    </source>
</evidence>
<keyword evidence="3 5" id="KW-0067">ATP-binding</keyword>
<keyword evidence="2 5" id="KW-0547">Nucleotide-binding</keyword>
<sequence>MKVVGLTGGIGSGKSTVAALFAQLGVPVVDTDLIAHQLSIPPSPALEDVAAVFGKEYLGSDGALDRARMRERIFEDPAARIRLDAIFHPRIRKAAQTELASLSDGPYALLVVPLLFEADGFRGLVDRSLVVNCTQEQQLARILQRSGINRSLAERIILSQLPPAKRLALADDILENNGSLSELQRQVEACHDRYLKWANDH</sequence>
<reference evidence="8" key="1">
    <citation type="journal article" date="2019" name="Int. J. Syst. Evol. Microbiol.">
        <title>The Global Catalogue of Microorganisms (GCM) 10K type strain sequencing project: providing services to taxonomists for standard genome sequencing and annotation.</title>
        <authorList>
            <consortium name="The Broad Institute Genomics Platform"/>
            <consortium name="The Broad Institute Genome Sequencing Center for Infectious Disease"/>
            <person name="Wu L."/>
            <person name="Ma J."/>
        </authorList>
    </citation>
    <scope>NUCLEOTIDE SEQUENCE [LARGE SCALE GENOMIC DNA]</scope>
    <source>
        <strain evidence="8">NBRC 104970</strain>
    </source>
</reference>
<dbReference type="PANTHER" id="PTHR10695">
    <property type="entry name" value="DEPHOSPHO-COA KINASE-RELATED"/>
    <property type="match status" value="1"/>
</dbReference>
<keyword evidence="5 7" id="KW-0418">Kinase</keyword>
<comment type="function">
    <text evidence="5">Catalyzes the phosphorylation of the 3'-hydroxyl group of dephosphocoenzyme A to form coenzyme A.</text>
</comment>
<dbReference type="Pfam" id="PF01121">
    <property type="entry name" value="CoaE"/>
    <property type="match status" value="1"/>
</dbReference>
<evidence type="ECO:0000256" key="1">
    <source>
        <dbReference type="ARBA" id="ARBA00009018"/>
    </source>
</evidence>
<comment type="similarity">
    <text evidence="1 5">Belongs to the CoaE family.</text>
</comment>
<protein>
    <recommendedName>
        <fullName evidence="5 6">Dephospho-CoA kinase</fullName>
        <ecNumber evidence="5 6">2.7.1.24</ecNumber>
    </recommendedName>
    <alternativeName>
        <fullName evidence="5">Dephosphocoenzyme A kinase</fullName>
    </alternativeName>
</protein>
<comment type="caution">
    <text evidence="7">The sequence shown here is derived from an EMBL/GenBank/DDBJ whole genome shotgun (WGS) entry which is preliminary data.</text>
</comment>
<dbReference type="Gene3D" id="3.40.50.300">
    <property type="entry name" value="P-loop containing nucleotide triphosphate hydrolases"/>
    <property type="match status" value="1"/>
</dbReference>
<feature type="binding site" evidence="5">
    <location>
        <begin position="11"/>
        <end position="16"/>
    </location>
    <ligand>
        <name>ATP</name>
        <dbReference type="ChEBI" id="CHEBI:30616"/>
    </ligand>
</feature>
<dbReference type="EC" id="2.7.1.24" evidence="5 6"/>
<keyword evidence="5" id="KW-0808">Transferase</keyword>
<comment type="catalytic activity">
    <reaction evidence="5">
        <text>3'-dephospho-CoA + ATP = ADP + CoA + H(+)</text>
        <dbReference type="Rhea" id="RHEA:18245"/>
        <dbReference type="ChEBI" id="CHEBI:15378"/>
        <dbReference type="ChEBI" id="CHEBI:30616"/>
        <dbReference type="ChEBI" id="CHEBI:57287"/>
        <dbReference type="ChEBI" id="CHEBI:57328"/>
        <dbReference type="ChEBI" id="CHEBI:456216"/>
        <dbReference type="EC" id="2.7.1.24"/>
    </reaction>
</comment>
<evidence type="ECO:0000256" key="3">
    <source>
        <dbReference type="ARBA" id="ARBA00022840"/>
    </source>
</evidence>
<dbReference type="HAMAP" id="MF_00376">
    <property type="entry name" value="Dephospho_CoA_kinase"/>
    <property type="match status" value="1"/>
</dbReference>
<evidence type="ECO:0000313" key="8">
    <source>
        <dbReference type="Proteomes" id="UP001156836"/>
    </source>
</evidence>
<comment type="pathway">
    <text evidence="5">Cofactor biosynthesis; coenzyme A biosynthesis; CoA from (R)-pantothenate: step 5/5.</text>
</comment>
<dbReference type="CDD" id="cd02022">
    <property type="entry name" value="DPCK"/>
    <property type="match status" value="1"/>
</dbReference>
<dbReference type="Proteomes" id="UP001156836">
    <property type="component" value="Unassembled WGS sequence"/>
</dbReference>
<organism evidence="7 8">
    <name type="scientific">Chitiniphilus shinanonensis</name>
    <dbReference type="NCBI Taxonomy" id="553088"/>
    <lineage>
        <taxon>Bacteria</taxon>
        <taxon>Pseudomonadati</taxon>
        <taxon>Pseudomonadota</taxon>
        <taxon>Betaproteobacteria</taxon>
        <taxon>Neisseriales</taxon>
        <taxon>Chitinibacteraceae</taxon>
        <taxon>Chitiniphilus</taxon>
    </lineage>
</organism>
<keyword evidence="5" id="KW-0963">Cytoplasm</keyword>
<gene>
    <name evidence="5 7" type="primary">coaE</name>
    <name evidence="7" type="ORF">GCM10007860_08340</name>
</gene>
<name>A0ABQ6BPX2_9NEIS</name>
<dbReference type="EMBL" id="BSOZ01000007">
    <property type="protein sequence ID" value="GLS03689.1"/>
    <property type="molecule type" value="Genomic_DNA"/>
</dbReference>
<evidence type="ECO:0000256" key="2">
    <source>
        <dbReference type="ARBA" id="ARBA00022741"/>
    </source>
</evidence>
<dbReference type="NCBIfam" id="TIGR00152">
    <property type="entry name" value="dephospho-CoA kinase"/>
    <property type="match status" value="1"/>
</dbReference>
<dbReference type="GO" id="GO:0016301">
    <property type="term" value="F:kinase activity"/>
    <property type="evidence" value="ECO:0007669"/>
    <property type="project" value="UniProtKB-KW"/>
</dbReference>
<keyword evidence="4 5" id="KW-0173">Coenzyme A biosynthesis</keyword>
<dbReference type="PROSITE" id="PS51219">
    <property type="entry name" value="DPCK"/>
    <property type="match status" value="1"/>
</dbReference>
<keyword evidence="8" id="KW-1185">Reference proteome</keyword>
<comment type="subcellular location">
    <subcellularLocation>
        <location evidence="5">Cytoplasm</location>
    </subcellularLocation>
</comment>
<evidence type="ECO:0000313" key="7">
    <source>
        <dbReference type="EMBL" id="GLS03689.1"/>
    </source>
</evidence>